<dbReference type="GO" id="GO:0003677">
    <property type="term" value="F:DNA binding"/>
    <property type="evidence" value="ECO:0007669"/>
    <property type="project" value="UniProtKB-KW"/>
</dbReference>
<reference evidence="7" key="2">
    <citation type="submission" date="2020-09" db="EMBL/GenBank/DDBJ databases">
        <authorList>
            <person name="Sun Q."/>
            <person name="Zhou Y."/>
        </authorList>
    </citation>
    <scope>NUCLEOTIDE SEQUENCE</scope>
    <source>
        <strain evidence="7">CGMCC 1.15179</strain>
    </source>
</reference>
<dbReference type="Gene3D" id="1.10.1740.10">
    <property type="match status" value="1"/>
</dbReference>
<feature type="domain" description="RNA polymerase sigma-70" evidence="6">
    <location>
        <begin position="44"/>
        <end position="57"/>
    </location>
</feature>
<dbReference type="GO" id="GO:0006352">
    <property type="term" value="P:DNA-templated transcription initiation"/>
    <property type="evidence" value="ECO:0007669"/>
    <property type="project" value="InterPro"/>
</dbReference>
<dbReference type="InterPro" id="IPR014284">
    <property type="entry name" value="RNA_pol_sigma-70_dom"/>
</dbReference>
<dbReference type="InterPro" id="IPR007627">
    <property type="entry name" value="RNA_pol_sigma70_r2"/>
</dbReference>
<evidence type="ECO:0000256" key="2">
    <source>
        <dbReference type="ARBA" id="ARBA00023015"/>
    </source>
</evidence>
<keyword evidence="2" id="KW-0805">Transcription regulation</keyword>
<dbReference type="PROSITE" id="PS00715">
    <property type="entry name" value="SIGMA70_1"/>
    <property type="match status" value="1"/>
</dbReference>
<gene>
    <name evidence="7" type="primary">sigE</name>
    <name evidence="7" type="ORF">GCM10011571_17440</name>
</gene>
<keyword evidence="8" id="KW-1185">Reference proteome</keyword>
<evidence type="ECO:0000256" key="1">
    <source>
        <dbReference type="ARBA" id="ARBA00007788"/>
    </source>
</evidence>
<reference evidence="7" key="1">
    <citation type="journal article" date="2014" name="Int. J. Syst. Evol. Microbiol.">
        <title>Complete genome sequence of Corynebacterium casei LMG S-19264T (=DSM 44701T), isolated from a smear-ripened cheese.</title>
        <authorList>
            <consortium name="US DOE Joint Genome Institute (JGI-PGF)"/>
            <person name="Walter F."/>
            <person name="Albersmeier A."/>
            <person name="Kalinowski J."/>
            <person name="Ruckert C."/>
        </authorList>
    </citation>
    <scope>NUCLEOTIDE SEQUENCE</scope>
    <source>
        <strain evidence="7">CGMCC 1.15179</strain>
    </source>
</reference>
<dbReference type="Pfam" id="PF04542">
    <property type="entry name" value="Sigma70_r2"/>
    <property type="match status" value="1"/>
</dbReference>
<dbReference type="PRINTS" id="PR00046">
    <property type="entry name" value="SIGMA70FCT"/>
</dbReference>
<evidence type="ECO:0000256" key="5">
    <source>
        <dbReference type="ARBA" id="ARBA00023163"/>
    </source>
</evidence>
<dbReference type="InterPro" id="IPR013325">
    <property type="entry name" value="RNA_pol_sigma_r2"/>
</dbReference>
<keyword evidence="4" id="KW-0238">DNA-binding</keyword>
<dbReference type="PANTHER" id="PTHR30376">
    <property type="entry name" value="SIGMA FACTOR RPOH HEAT SHOCK RELATED"/>
    <property type="match status" value="1"/>
</dbReference>
<evidence type="ECO:0000259" key="6">
    <source>
        <dbReference type="PROSITE" id="PS00715"/>
    </source>
</evidence>
<dbReference type="PANTHER" id="PTHR30376:SF3">
    <property type="entry name" value="RNA POLYMERASE SIGMA FACTOR RPOH"/>
    <property type="match status" value="1"/>
</dbReference>
<dbReference type="EMBL" id="BMHQ01000005">
    <property type="protein sequence ID" value="GGE16283.1"/>
    <property type="molecule type" value="Genomic_DNA"/>
</dbReference>
<comment type="caution">
    <text evidence="7">The sequence shown here is derived from an EMBL/GenBank/DDBJ whole genome shotgun (WGS) entry which is preliminary data.</text>
</comment>
<name>A0A8J2VHJ3_9BACL</name>
<dbReference type="InterPro" id="IPR013324">
    <property type="entry name" value="RNA_pol_sigma_r3/r4-like"/>
</dbReference>
<evidence type="ECO:0000313" key="8">
    <source>
        <dbReference type="Proteomes" id="UP000625210"/>
    </source>
</evidence>
<proteinExistence type="inferred from homology"/>
<organism evidence="7 8">
    <name type="scientific">Marinithermofilum abyssi</name>
    <dbReference type="NCBI Taxonomy" id="1571185"/>
    <lineage>
        <taxon>Bacteria</taxon>
        <taxon>Bacillati</taxon>
        <taxon>Bacillota</taxon>
        <taxon>Bacilli</taxon>
        <taxon>Bacillales</taxon>
        <taxon>Thermoactinomycetaceae</taxon>
        <taxon>Marinithermofilum</taxon>
    </lineage>
</organism>
<evidence type="ECO:0000256" key="3">
    <source>
        <dbReference type="ARBA" id="ARBA00023082"/>
    </source>
</evidence>
<dbReference type="NCBIfam" id="TIGR02937">
    <property type="entry name" value="sigma70-ECF"/>
    <property type="match status" value="1"/>
</dbReference>
<dbReference type="InterPro" id="IPR036388">
    <property type="entry name" value="WH-like_DNA-bd_sf"/>
</dbReference>
<comment type="similarity">
    <text evidence="1">Belongs to the sigma-70 factor family.</text>
</comment>
<keyword evidence="3" id="KW-0731">Sigma factor</keyword>
<dbReference type="Proteomes" id="UP000625210">
    <property type="component" value="Unassembled WGS sequence"/>
</dbReference>
<protein>
    <submittedName>
        <fullName evidence="7">RNA polymerase sigma-E factor</fullName>
    </submittedName>
</protein>
<dbReference type="InterPro" id="IPR007630">
    <property type="entry name" value="RNA_pol_sigma70_r4"/>
</dbReference>
<evidence type="ECO:0000313" key="7">
    <source>
        <dbReference type="EMBL" id="GGE16283.1"/>
    </source>
</evidence>
<dbReference type="AlphaFoldDB" id="A0A8J2VHJ3"/>
<dbReference type="GO" id="GO:0016987">
    <property type="term" value="F:sigma factor activity"/>
    <property type="evidence" value="ECO:0007669"/>
    <property type="project" value="UniProtKB-KW"/>
</dbReference>
<keyword evidence="5" id="KW-0804">Transcription</keyword>
<dbReference type="SUPFAM" id="SSF88946">
    <property type="entry name" value="Sigma2 domain of RNA polymerase sigma factors"/>
    <property type="match status" value="1"/>
</dbReference>
<accession>A0A8J2VHJ3</accession>
<sequence length="195" mass="23321">MILMAKPMEYTVDQEIRSNFVKRHQQLVYFVAHQYKRSGIEWEDLVQIGYMGLVKAMDRYNPAVKRVKFNTFAIHYIQGEILHELRYRKRHNPAVEISVEQTIKGKEDGEELRLVDTLGTEPDVVESPAMNHVDLEEGLKHLTLVEREVIELRYGLKDRIVRKQEKVAEIFDVSRKRISQWEQKAMWKLRRWMIR</sequence>
<dbReference type="Pfam" id="PF04545">
    <property type="entry name" value="Sigma70_r4"/>
    <property type="match status" value="1"/>
</dbReference>
<dbReference type="InterPro" id="IPR050813">
    <property type="entry name" value="Sigma-70_Factor"/>
</dbReference>
<evidence type="ECO:0000256" key="4">
    <source>
        <dbReference type="ARBA" id="ARBA00023125"/>
    </source>
</evidence>
<dbReference type="InterPro" id="IPR000943">
    <property type="entry name" value="RNA_pol_sigma70"/>
</dbReference>
<dbReference type="SUPFAM" id="SSF88659">
    <property type="entry name" value="Sigma3 and sigma4 domains of RNA polymerase sigma factors"/>
    <property type="match status" value="1"/>
</dbReference>
<dbReference type="Gene3D" id="1.10.10.10">
    <property type="entry name" value="Winged helix-like DNA-binding domain superfamily/Winged helix DNA-binding domain"/>
    <property type="match status" value="1"/>
</dbReference>